<feature type="binding site" evidence="1">
    <location>
        <position position="154"/>
    </location>
    <ligand>
        <name>a divalent metal cation</name>
        <dbReference type="ChEBI" id="CHEBI:60240"/>
        <label>2</label>
    </ligand>
</feature>
<evidence type="ECO:0000313" key="3">
    <source>
        <dbReference type="Proteomes" id="UP000009376"/>
    </source>
</evidence>
<feature type="binding site" evidence="1">
    <location>
        <position position="95"/>
    </location>
    <ligand>
        <name>a divalent metal cation</name>
        <dbReference type="ChEBI" id="CHEBI:60240"/>
        <label>1</label>
    </ligand>
</feature>
<feature type="binding site" evidence="1">
    <location>
        <position position="132"/>
    </location>
    <ligand>
        <name>a divalent metal cation</name>
        <dbReference type="ChEBI" id="CHEBI:60240"/>
        <label>2</label>
    </ligand>
</feature>
<dbReference type="AlphaFoldDB" id="D6GUY6"/>
<feature type="binding site" evidence="1">
    <location>
        <position position="201"/>
    </location>
    <ligand>
        <name>a divalent metal cation</name>
        <dbReference type="ChEBI" id="CHEBI:60240"/>
        <label>1</label>
    </ligand>
</feature>
<evidence type="ECO:0000256" key="1">
    <source>
        <dbReference type="PIRSR" id="PIRSR005902-1"/>
    </source>
</evidence>
<dbReference type="Pfam" id="PF01026">
    <property type="entry name" value="TatD_DNase"/>
    <property type="match status" value="1"/>
</dbReference>
<reference evidence="2 3" key="1">
    <citation type="journal article" date="2010" name="Proc. Natl. Acad. Sci. U.S.A.">
        <title>Enigmatic, ultrasmall, uncultivated Archaea.</title>
        <authorList>
            <person name="Baker B.J."/>
            <person name="Comolli L.R."/>
            <person name="Dick G.J."/>
            <person name="Hauser L.J."/>
            <person name="Hyatt D."/>
            <person name="Dill B.D."/>
            <person name="Land M.L."/>
            <person name="Verberkmoes N.C."/>
            <person name="Hettich R.L."/>
            <person name="Banfield J.F."/>
        </authorList>
    </citation>
    <scope>NUCLEOTIDE SEQUENCE [LARGE SCALE GENOMIC DNA]</scope>
</reference>
<dbReference type="InterPro" id="IPR032466">
    <property type="entry name" value="Metal_Hydrolase"/>
</dbReference>
<sequence length="249" mass="28649">MEEKFVDIHAHLCDREFDSNRDLLADRLRREYTVLNAGENSRQNSDILKLSEKYPFILPCIGLHPNQIATMEYNLVEKELAYLSDNIGKTFAVSEIGLDFKGKDLYQEEQEKEVFYKILEIANKNNKVCIIHSRKAIDDVLEALSSFSIKAVIHNFEGNLRQLENAQDIGVNISISTGFMRFKKDNVIKKVDIDRIFTETDSPVLSPDNAINTPLNLPKLIKYIADIKNISMEKLKSSVYSNFMKVFYD</sequence>
<dbReference type="GO" id="GO:0016788">
    <property type="term" value="F:hydrolase activity, acting on ester bonds"/>
    <property type="evidence" value="ECO:0007669"/>
    <property type="project" value="InterPro"/>
</dbReference>
<dbReference type="Gene3D" id="3.20.20.140">
    <property type="entry name" value="Metal-dependent hydrolases"/>
    <property type="match status" value="1"/>
</dbReference>
<gene>
    <name evidence="2" type="ORF">BJBARM5_0286</name>
</gene>
<feature type="binding site" evidence="1">
    <location>
        <position position="11"/>
    </location>
    <ligand>
        <name>a divalent metal cation</name>
        <dbReference type="ChEBI" id="CHEBI:60240"/>
        <label>1</label>
    </ligand>
</feature>
<proteinExistence type="predicted"/>
<accession>D6GUY6</accession>
<dbReference type="PANTHER" id="PTHR46124">
    <property type="entry name" value="D-AMINOACYL-TRNA DEACYLASE"/>
    <property type="match status" value="1"/>
</dbReference>
<dbReference type="PIRSF" id="PIRSF005902">
    <property type="entry name" value="DNase_TatD"/>
    <property type="match status" value="1"/>
</dbReference>
<organism evidence="2 3">
    <name type="scientific">Candidatus Parvarchaeum acidophilus ARMAN-5</name>
    <dbReference type="NCBI Taxonomy" id="662762"/>
    <lineage>
        <taxon>Archaea</taxon>
        <taxon>Candidatus Parvarchaeota</taxon>
        <taxon>Candidatus Parvarchaeum</taxon>
    </lineage>
</organism>
<name>D6GUY6_PARA5</name>
<evidence type="ECO:0000313" key="2">
    <source>
        <dbReference type="EMBL" id="EFD92913.1"/>
    </source>
</evidence>
<dbReference type="Proteomes" id="UP000009376">
    <property type="component" value="Unassembled WGS sequence"/>
</dbReference>
<dbReference type="SUPFAM" id="SSF51556">
    <property type="entry name" value="Metallo-dependent hydrolases"/>
    <property type="match status" value="1"/>
</dbReference>
<protein>
    <submittedName>
        <fullName evidence="2">TatD-related deoxyribonuclease</fullName>
    </submittedName>
</protein>
<dbReference type="InterPro" id="IPR001130">
    <property type="entry name" value="TatD-like"/>
</dbReference>
<dbReference type="CDD" id="cd01310">
    <property type="entry name" value="TatD_DNAse"/>
    <property type="match status" value="1"/>
</dbReference>
<dbReference type="PANTHER" id="PTHR46124:SF2">
    <property type="entry name" value="D-AMINOACYL-TRNA DEACYLASE"/>
    <property type="match status" value="1"/>
</dbReference>
<feature type="binding site" evidence="1">
    <location>
        <position position="9"/>
    </location>
    <ligand>
        <name>a divalent metal cation</name>
        <dbReference type="ChEBI" id="CHEBI:60240"/>
        <label>1</label>
    </ligand>
</feature>
<keyword evidence="1" id="KW-0479">Metal-binding</keyword>
<dbReference type="GO" id="GO:0046872">
    <property type="term" value="F:metal ion binding"/>
    <property type="evidence" value="ECO:0007669"/>
    <property type="project" value="UniProtKB-KW"/>
</dbReference>
<dbReference type="EMBL" id="GG745550">
    <property type="protein sequence ID" value="EFD92913.1"/>
    <property type="molecule type" value="Genomic_DNA"/>
</dbReference>